<feature type="domain" description="Mutator-like transposase" evidence="1">
    <location>
        <begin position="3"/>
        <end position="187"/>
    </location>
</feature>
<dbReference type="RefSeq" id="XP_006821803.1">
    <property type="nucleotide sequence ID" value="XM_006821740.1"/>
</dbReference>
<evidence type="ECO:0000313" key="2">
    <source>
        <dbReference type="Proteomes" id="UP000694865"/>
    </source>
</evidence>
<sequence>MVQTHVNNFLASLNIPGIHHKTLKKREREAGVGIENVAKRLCVKALTEEQKLSSHENQVDISFDGAWQRRGSGKEYNSLSGHGAAIGEATGKIMGYAVRSKGCNICENGDMNTRKHDCRKNWTGSSKAMEGDIAVEVVKTINQTSAKTVYLTIHEDTTTIHKLRTEINQDIEKRPDMNHTKKGLGNMNFQKLTKY</sequence>
<evidence type="ECO:0000313" key="3">
    <source>
        <dbReference type="RefSeq" id="XP_006821803.1"/>
    </source>
</evidence>
<dbReference type="Pfam" id="PF20700">
    <property type="entry name" value="Mutator"/>
    <property type="match status" value="1"/>
</dbReference>
<dbReference type="GeneID" id="102801212"/>
<reference evidence="3" key="1">
    <citation type="submission" date="2025-08" db="UniProtKB">
        <authorList>
            <consortium name="RefSeq"/>
        </authorList>
    </citation>
    <scope>IDENTIFICATION</scope>
    <source>
        <tissue evidence="3">Testes</tissue>
    </source>
</reference>
<organism evidence="2 3">
    <name type="scientific">Saccoglossus kowalevskii</name>
    <name type="common">Acorn worm</name>
    <dbReference type="NCBI Taxonomy" id="10224"/>
    <lineage>
        <taxon>Eukaryota</taxon>
        <taxon>Metazoa</taxon>
        <taxon>Hemichordata</taxon>
        <taxon>Enteropneusta</taxon>
        <taxon>Harrimaniidae</taxon>
        <taxon>Saccoglossus</taxon>
    </lineage>
</organism>
<name>A0ABM0MP62_SACKO</name>
<dbReference type="Proteomes" id="UP000694865">
    <property type="component" value="Unplaced"/>
</dbReference>
<protein>
    <submittedName>
        <fullName evidence="3">Uncharacterized protein LOC102801212</fullName>
    </submittedName>
</protein>
<proteinExistence type="predicted"/>
<evidence type="ECO:0000259" key="1">
    <source>
        <dbReference type="Pfam" id="PF20700"/>
    </source>
</evidence>
<accession>A0ABM0MP62</accession>
<dbReference type="InterPro" id="IPR049012">
    <property type="entry name" value="Mutator_transp_dom"/>
</dbReference>
<keyword evidence="2" id="KW-1185">Reference proteome</keyword>
<gene>
    <name evidence="3" type="primary">LOC102801212</name>
</gene>